<evidence type="ECO:0000259" key="2">
    <source>
        <dbReference type="Pfam" id="PF07632"/>
    </source>
</evidence>
<name>A0A1H6T1X2_9BACT</name>
<protein>
    <recommendedName>
        <fullName evidence="6">DUF1593 domain-containing protein</fullName>
    </recommendedName>
</protein>
<feature type="chain" id="PRO_5011519501" description="DUF1593 domain-containing protein" evidence="1">
    <location>
        <begin position="25"/>
        <end position="450"/>
    </location>
</feature>
<dbReference type="EMBL" id="FNZH01000001">
    <property type="protein sequence ID" value="SEI74119.1"/>
    <property type="molecule type" value="Genomic_DNA"/>
</dbReference>
<dbReference type="Gene3D" id="3.90.245.10">
    <property type="entry name" value="Ribonucleoside hydrolase-like"/>
    <property type="match status" value="1"/>
</dbReference>
<dbReference type="InterPro" id="IPR011483">
    <property type="entry name" value="Sde182_NH-like"/>
</dbReference>
<gene>
    <name evidence="4" type="ORF">SAMN05192553_10165</name>
</gene>
<accession>A0A1H6T1X2</accession>
<dbReference type="OrthoDB" id="253051at2"/>
<organism evidence="4 5">
    <name type="scientific">Cyclobacterium xiamenense</name>
    <dbReference type="NCBI Taxonomy" id="1297121"/>
    <lineage>
        <taxon>Bacteria</taxon>
        <taxon>Pseudomonadati</taxon>
        <taxon>Bacteroidota</taxon>
        <taxon>Cytophagia</taxon>
        <taxon>Cytophagales</taxon>
        <taxon>Cyclobacteriaceae</taxon>
        <taxon>Cyclobacterium</taxon>
    </lineage>
</organism>
<dbReference type="Pfam" id="PF07632">
    <property type="entry name" value="Sde182_NH-like"/>
    <property type="match status" value="1"/>
</dbReference>
<dbReference type="GO" id="GO:0016799">
    <property type="term" value="F:hydrolase activity, hydrolyzing N-glycosyl compounds"/>
    <property type="evidence" value="ECO:0007669"/>
    <property type="project" value="InterPro"/>
</dbReference>
<sequence length="450" mass="50289">MKGYTHVLLGLLAACFLLPGNGMCQEKPQVIVLTDIGGDTDDEQSLTRFLYYADHFDILALCATSRMGHGQDIRPEIIRAQLDAYGEIYPNLRLHSDDFPHPDSLFSRVREGLGNSKDLGEGFDSDASEAIIDLVDRSDALVHIPIWGGSRELAQALWRVKQSRSPEAVDAFCQKIQVHAIGDQDGHREYLIREFKALNVIANGFAWQGFTGIRELSAFRGMYMTGDQSMQDGDWVRANIHGNGPLSERYQLHGHGTNGMKEGDSPSFLGLLANGLNVPYQPEWGGWGGRYRRLRGNLYIDAPDFLDGTLNERHSVARWRKAFQSDFMARVQWAHRSYGEANHNPVVVVNGHAGTEPVLVSANAGELIRLETEGTYDPDGQELAFRWWVYEEIYRPDADLQMVYEAAGTAVTLTMPDLAPEQAIHLILEVRDTGSPSLTAYKRIRLISSE</sequence>
<dbReference type="AlphaFoldDB" id="A0A1H6T1X2"/>
<proteinExistence type="predicted"/>
<dbReference type="STRING" id="1416801.SAMN05192553_10165"/>
<evidence type="ECO:0008006" key="6">
    <source>
        <dbReference type="Google" id="ProtNLM"/>
    </source>
</evidence>
<feature type="signal peptide" evidence="1">
    <location>
        <begin position="1"/>
        <end position="24"/>
    </location>
</feature>
<evidence type="ECO:0000313" key="4">
    <source>
        <dbReference type="EMBL" id="SEI74119.1"/>
    </source>
</evidence>
<dbReference type="PROSITE" id="PS51257">
    <property type="entry name" value="PROKAR_LIPOPROTEIN"/>
    <property type="match status" value="1"/>
</dbReference>
<dbReference type="Pfam" id="PF21027">
    <property type="entry name" value="Sde0182_C"/>
    <property type="match status" value="1"/>
</dbReference>
<feature type="domain" description="Cellulose-binding Sde182 nucleoside hydrolase-like" evidence="2">
    <location>
        <begin position="30"/>
        <end position="291"/>
    </location>
</feature>
<dbReference type="InterPro" id="IPR036452">
    <property type="entry name" value="Ribo_hydro-like"/>
</dbReference>
<keyword evidence="1" id="KW-0732">Signal</keyword>
<dbReference type="Proteomes" id="UP000199403">
    <property type="component" value="Unassembled WGS sequence"/>
</dbReference>
<dbReference type="RefSeq" id="WP_092167926.1">
    <property type="nucleotide sequence ID" value="NZ_FNZH01000001.1"/>
</dbReference>
<feature type="domain" description="Cellulose-binding Sde182 C-terminal" evidence="3">
    <location>
        <begin position="368"/>
        <end position="444"/>
    </location>
</feature>
<dbReference type="InterPro" id="IPR013783">
    <property type="entry name" value="Ig-like_fold"/>
</dbReference>
<keyword evidence="5" id="KW-1185">Reference proteome</keyword>
<evidence type="ECO:0000259" key="3">
    <source>
        <dbReference type="Pfam" id="PF21027"/>
    </source>
</evidence>
<dbReference type="Gene3D" id="2.60.40.10">
    <property type="entry name" value="Immunoglobulins"/>
    <property type="match status" value="1"/>
</dbReference>
<evidence type="ECO:0000256" key="1">
    <source>
        <dbReference type="SAM" id="SignalP"/>
    </source>
</evidence>
<reference evidence="5" key="1">
    <citation type="submission" date="2016-10" db="EMBL/GenBank/DDBJ databases">
        <authorList>
            <person name="Varghese N."/>
            <person name="Submissions S."/>
        </authorList>
    </citation>
    <scope>NUCLEOTIDE SEQUENCE [LARGE SCALE GENOMIC DNA]</scope>
    <source>
        <strain evidence="5">IBRC-M 10761</strain>
    </source>
</reference>
<evidence type="ECO:0000313" key="5">
    <source>
        <dbReference type="Proteomes" id="UP000199403"/>
    </source>
</evidence>
<dbReference type="InterPro" id="IPR048527">
    <property type="entry name" value="Sde182_C"/>
</dbReference>